<dbReference type="InterPro" id="IPR008111">
    <property type="entry name" value="RNA-bd_8"/>
</dbReference>
<evidence type="ECO:0000313" key="1">
    <source>
        <dbReference type="EMBL" id="VFU35166.1"/>
    </source>
</evidence>
<name>A0A6N2LCV6_SALVM</name>
<proteinExistence type="predicted"/>
<dbReference type="GO" id="GO:0006396">
    <property type="term" value="P:RNA processing"/>
    <property type="evidence" value="ECO:0007669"/>
    <property type="project" value="InterPro"/>
</dbReference>
<dbReference type="GO" id="GO:0005634">
    <property type="term" value="C:nucleus"/>
    <property type="evidence" value="ECO:0007669"/>
    <property type="project" value="InterPro"/>
</dbReference>
<gene>
    <name evidence="1" type="ORF">SVIM_LOCUS173744</name>
</gene>
<dbReference type="PANTHER" id="PTHR45894">
    <property type="entry name" value="RNA-BINDING PROTEIN 8A"/>
    <property type="match status" value="1"/>
</dbReference>
<accession>A0A6N2LCV6</accession>
<sequence>MLLDFEAQDDHLQEAFGEFGEIKNLHLNLDRHTGFVKRMVVYVDGFRIFCGISICGSDIKASSIIGQPYHLCHSKRQLLLLLGPLDTSYPGHCRVFSLAQHEDVQTCMRLPSSNESLSEQLIRPFF</sequence>
<dbReference type="GO" id="GO:0003723">
    <property type="term" value="F:RNA binding"/>
    <property type="evidence" value="ECO:0007669"/>
    <property type="project" value="InterPro"/>
</dbReference>
<dbReference type="EMBL" id="CAADRP010001112">
    <property type="protein sequence ID" value="VFU35166.1"/>
    <property type="molecule type" value="Genomic_DNA"/>
</dbReference>
<dbReference type="InterPro" id="IPR012677">
    <property type="entry name" value="Nucleotide-bd_a/b_plait_sf"/>
</dbReference>
<dbReference type="Gene3D" id="3.30.70.330">
    <property type="match status" value="1"/>
</dbReference>
<organism evidence="1">
    <name type="scientific">Salix viminalis</name>
    <name type="common">Common osier</name>
    <name type="synonym">Basket willow</name>
    <dbReference type="NCBI Taxonomy" id="40686"/>
    <lineage>
        <taxon>Eukaryota</taxon>
        <taxon>Viridiplantae</taxon>
        <taxon>Streptophyta</taxon>
        <taxon>Embryophyta</taxon>
        <taxon>Tracheophyta</taxon>
        <taxon>Spermatophyta</taxon>
        <taxon>Magnoliopsida</taxon>
        <taxon>eudicotyledons</taxon>
        <taxon>Gunneridae</taxon>
        <taxon>Pentapetalae</taxon>
        <taxon>rosids</taxon>
        <taxon>fabids</taxon>
        <taxon>Malpighiales</taxon>
        <taxon>Salicaceae</taxon>
        <taxon>Saliceae</taxon>
        <taxon>Salix</taxon>
    </lineage>
</organism>
<evidence type="ECO:0008006" key="2">
    <source>
        <dbReference type="Google" id="ProtNLM"/>
    </source>
</evidence>
<protein>
    <recommendedName>
        <fullName evidence="2">RRM domain-containing protein</fullName>
    </recommendedName>
</protein>
<reference evidence="1" key="1">
    <citation type="submission" date="2019-03" db="EMBL/GenBank/DDBJ databases">
        <authorList>
            <person name="Mank J."/>
            <person name="Almeida P."/>
        </authorList>
    </citation>
    <scope>NUCLEOTIDE SEQUENCE</scope>
    <source>
        <strain evidence="1">78183</strain>
    </source>
</reference>
<dbReference type="InterPro" id="IPR035979">
    <property type="entry name" value="RBD_domain_sf"/>
</dbReference>
<dbReference type="GO" id="GO:0005737">
    <property type="term" value="C:cytoplasm"/>
    <property type="evidence" value="ECO:0007669"/>
    <property type="project" value="InterPro"/>
</dbReference>
<dbReference type="AlphaFoldDB" id="A0A6N2LCV6"/>
<dbReference type="SUPFAM" id="SSF54928">
    <property type="entry name" value="RNA-binding domain, RBD"/>
    <property type="match status" value="1"/>
</dbReference>